<dbReference type="InterPro" id="IPR000120">
    <property type="entry name" value="Amidase"/>
</dbReference>
<evidence type="ECO:0000313" key="3">
    <source>
        <dbReference type="Proteomes" id="UP000050580"/>
    </source>
</evidence>
<dbReference type="SUPFAM" id="SSF75304">
    <property type="entry name" value="Amidase signature (AS) enzymes"/>
    <property type="match status" value="1"/>
</dbReference>
<dbReference type="Pfam" id="PF01425">
    <property type="entry name" value="Amidase"/>
    <property type="match status" value="1"/>
</dbReference>
<gene>
    <name evidence="2" type="ORF">AAV94_00110</name>
</gene>
<dbReference type="OrthoDB" id="8641877at2"/>
<dbReference type="EMBL" id="LBNQ01000005">
    <property type="protein sequence ID" value="KKW69329.1"/>
    <property type="molecule type" value="Genomic_DNA"/>
</dbReference>
<dbReference type="GO" id="GO:0003824">
    <property type="term" value="F:catalytic activity"/>
    <property type="evidence" value="ECO:0007669"/>
    <property type="project" value="InterPro"/>
</dbReference>
<dbReference type="Gene3D" id="3.90.1300.10">
    <property type="entry name" value="Amidase signature (AS) domain"/>
    <property type="match status" value="1"/>
</dbReference>
<dbReference type="Proteomes" id="UP000050580">
    <property type="component" value="Unassembled WGS sequence"/>
</dbReference>
<dbReference type="InterPro" id="IPR036928">
    <property type="entry name" value="AS_sf"/>
</dbReference>
<dbReference type="AlphaFoldDB" id="A0A0U1Q3K0"/>
<comment type="caution">
    <text evidence="2">The sequence shown here is derived from an EMBL/GenBank/DDBJ whole genome shotgun (WGS) entry which is preliminary data.</text>
</comment>
<dbReference type="PATRIC" id="fig|1610491.3.peg.23"/>
<keyword evidence="3" id="KW-1185">Reference proteome</keyword>
<proteinExistence type="predicted"/>
<accession>A0A0U1Q3K0</accession>
<feature type="domain" description="Amidase" evidence="1">
    <location>
        <begin position="27"/>
        <end position="416"/>
    </location>
</feature>
<dbReference type="InterPro" id="IPR023631">
    <property type="entry name" value="Amidase_dom"/>
</dbReference>
<dbReference type="PANTHER" id="PTHR11895">
    <property type="entry name" value="TRANSAMIDASE"/>
    <property type="match status" value="1"/>
</dbReference>
<dbReference type="PANTHER" id="PTHR11895:SF151">
    <property type="entry name" value="GLUTAMYL-TRNA(GLN) AMIDOTRANSFERASE SUBUNIT A"/>
    <property type="match status" value="1"/>
</dbReference>
<name>A0A0U1Q3K0_9BURK</name>
<evidence type="ECO:0000313" key="2">
    <source>
        <dbReference type="EMBL" id="KKW69329.1"/>
    </source>
</evidence>
<organism evidence="2 3">
    <name type="scientific">Lampropedia cohaerens</name>
    <dbReference type="NCBI Taxonomy" id="1610491"/>
    <lineage>
        <taxon>Bacteria</taxon>
        <taxon>Pseudomonadati</taxon>
        <taxon>Pseudomonadota</taxon>
        <taxon>Betaproteobacteria</taxon>
        <taxon>Burkholderiales</taxon>
        <taxon>Comamonadaceae</taxon>
        <taxon>Lampropedia</taxon>
    </lineage>
</organism>
<dbReference type="RefSeq" id="WP_046740297.1">
    <property type="nucleotide sequence ID" value="NZ_LBNQ01000005.1"/>
</dbReference>
<protein>
    <submittedName>
        <fullName evidence="2">Amidase</fullName>
    </submittedName>
</protein>
<dbReference type="STRING" id="1610491.AAV94_00110"/>
<evidence type="ECO:0000259" key="1">
    <source>
        <dbReference type="Pfam" id="PF01425"/>
    </source>
</evidence>
<reference evidence="2 3" key="1">
    <citation type="submission" date="2015-05" db="EMBL/GenBank/DDBJ databases">
        <title>Draft genome sequence of Lampropedia sp. CT6, isolated from the microbial mat of a hot water spring, located at Manikaran, India.</title>
        <authorList>
            <person name="Tripathi C."/>
            <person name="Rani P."/>
            <person name="Mahato N.K."/>
            <person name="Lal R."/>
        </authorList>
    </citation>
    <scope>NUCLEOTIDE SEQUENCE [LARGE SCALE GENOMIC DNA]</scope>
    <source>
        <strain evidence="2 3">CT6</strain>
    </source>
</reference>
<sequence>MNHPPLNELGAAALARGLQQRDFRATDVVYACLERIAELEPQLQAWTHVAKDTALNRARQLDAGAVQGMLHGLPLGIKDVFDTWDMPTAYGSPIYAGHQPCADAATVALCREAGAIALGKTVTTEFATFQAGPTRNPHNHAHTPGGSSSGSCAAVAAGMVPMAFGSQTAASIIRPAAYCGVVGYKPSFGAIARTGVKGLSDSLDTIGAIGREVEDVALLAACLSGNQQLMDLSIDHAPRVGLCRTAQWDGVAAETKALLAMVPGMLERAGATVTDIDLPAGFDDLAQAHIDIMAYETARALSDERLRHEEQLGVTLRGVIARGLEMPHAHYAAQLDRAARARGQLADLFRDADVLLAPSAAGEAPLFEEGTGDPLYCRPWTLLGLPCIHLPFARGPRGLPLGLQAIGAPHADHATLAAAAWLLPRLR</sequence>